<evidence type="ECO:0000313" key="4">
    <source>
        <dbReference type="EMBL" id="EIT69962.1"/>
    </source>
</evidence>
<protein>
    <recommendedName>
        <fullName evidence="3">Response regulatory domain-containing protein</fullName>
    </recommendedName>
</protein>
<sequence>MLLVEDEPGTLTTVALLLEMSGYRVSQAANGERALQQLARERPDIVLTDFMMPHVNGLELIQAMRAQPALAAIPVILTSAALPADIEPSKVAQGFITKPYRIEAVIQLIESILAA</sequence>
<gene>
    <name evidence="4" type="ORF">WQQ_00990</name>
    <name evidence="5" type="ORF">WQQ_02860</name>
</gene>
<dbReference type="PANTHER" id="PTHR44591:SF3">
    <property type="entry name" value="RESPONSE REGULATORY DOMAIN-CONTAINING PROTEIN"/>
    <property type="match status" value="1"/>
</dbReference>
<dbReference type="EMBL" id="AKGD01000001">
    <property type="protein sequence ID" value="EIT70149.1"/>
    <property type="molecule type" value="Genomic_DNA"/>
</dbReference>
<keyword evidence="1 2" id="KW-0597">Phosphoprotein</keyword>
<feature type="modified residue" description="4-aspartylphosphate" evidence="2">
    <location>
        <position position="49"/>
    </location>
</feature>
<dbReference type="InterPro" id="IPR001789">
    <property type="entry name" value="Sig_transdc_resp-reg_receiver"/>
</dbReference>
<dbReference type="SMART" id="SM00448">
    <property type="entry name" value="REC"/>
    <property type="match status" value="1"/>
</dbReference>
<evidence type="ECO:0000256" key="1">
    <source>
        <dbReference type="ARBA" id="ARBA00022553"/>
    </source>
</evidence>
<dbReference type="PATRIC" id="fig|1172194.4.peg.274"/>
<reference evidence="4 6" key="1">
    <citation type="journal article" date="2012" name="J. Bacteriol.">
        <title>Genome Sequence of n-Alkane-Degrading Hydrocarboniphaga effusa Strain AP103T (ATCC BAA-332T).</title>
        <authorList>
            <person name="Chang H.K."/>
            <person name="Zylstra G.J."/>
            <person name="Chae J.C."/>
        </authorList>
    </citation>
    <scope>NUCLEOTIDE SEQUENCE [LARGE SCALE GENOMIC DNA]</scope>
    <source>
        <strain evidence="4 6">AP103</strain>
    </source>
</reference>
<comment type="caution">
    <text evidence="4">The sequence shown here is derived from an EMBL/GenBank/DDBJ whole genome shotgun (WGS) entry which is preliminary data.</text>
</comment>
<evidence type="ECO:0000259" key="3">
    <source>
        <dbReference type="PROSITE" id="PS50110"/>
    </source>
</evidence>
<dbReference type="Pfam" id="PF00072">
    <property type="entry name" value="Response_reg"/>
    <property type="match status" value="1"/>
</dbReference>
<dbReference type="EMBL" id="AKGD01000001">
    <property type="protein sequence ID" value="EIT69962.1"/>
    <property type="molecule type" value="Genomic_DNA"/>
</dbReference>
<reference evidence="4" key="2">
    <citation type="submission" date="2012-05" db="EMBL/GenBank/DDBJ databases">
        <authorList>
            <person name="Park J.-H."/>
            <person name="Zylstra G.J."/>
            <person name="Chae J.-C."/>
        </authorList>
    </citation>
    <scope>NUCLEOTIDE SEQUENCE</scope>
    <source>
        <strain evidence="4">AP103</strain>
    </source>
</reference>
<feature type="domain" description="Response regulatory" evidence="3">
    <location>
        <begin position="1"/>
        <end position="113"/>
    </location>
</feature>
<dbReference type="Proteomes" id="UP000003704">
    <property type="component" value="Unassembled WGS sequence"/>
</dbReference>
<dbReference type="PANTHER" id="PTHR44591">
    <property type="entry name" value="STRESS RESPONSE REGULATOR PROTEIN 1"/>
    <property type="match status" value="1"/>
</dbReference>
<evidence type="ECO:0000313" key="5">
    <source>
        <dbReference type="EMBL" id="EIT70149.1"/>
    </source>
</evidence>
<accession>I7ZE63</accession>
<dbReference type="InterPro" id="IPR011006">
    <property type="entry name" value="CheY-like_superfamily"/>
</dbReference>
<name>I7ZE63_9GAMM</name>
<dbReference type="InterPro" id="IPR050595">
    <property type="entry name" value="Bact_response_regulator"/>
</dbReference>
<evidence type="ECO:0000256" key="2">
    <source>
        <dbReference type="PROSITE-ProRule" id="PRU00169"/>
    </source>
</evidence>
<evidence type="ECO:0000313" key="6">
    <source>
        <dbReference type="Proteomes" id="UP000003704"/>
    </source>
</evidence>
<dbReference type="PROSITE" id="PS50110">
    <property type="entry name" value="RESPONSE_REGULATORY"/>
    <property type="match status" value="1"/>
</dbReference>
<dbReference type="STRING" id="1172194.WQQ_00990"/>
<dbReference type="Gene3D" id="3.40.50.2300">
    <property type="match status" value="1"/>
</dbReference>
<dbReference type="AlphaFoldDB" id="I7ZE63"/>
<organism evidence="4 6">
    <name type="scientific">Hydrocarboniphaga effusa AP103</name>
    <dbReference type="NCBI Taxonomy" id="1172194"/>
    <lineage>
        <taxon>Bacteria</taxon>
        <taxon>Pseudomonadati</taxon>
        <taxon>Pseudomonadota</taxon>
        <taxon>Gammaproteobacteria</taxon>
        <taxon>Nevskiales</taxon>
        <taxon>Nevskiaceae</taxon>
        <taxon>Hydrocarboniphaga</taxon>
    </lineage>
</organism>
<dbReference type="GO" id="GO:0000160">
    <property type="term" value="P:phosphorelay signal transduction system"/>
    <property type="evidence" value="ECO:0007669"/>
    <property type="project" value="InterPro"/>
</dbReference>
<dbReference type="SUPFAM" id="SSF52172">
    <property type="entry name" value="CheY-like"/>
    <property type="match status" value="1"/>
</dbReference>
<proteinExistence type="predicted"/>
<keyword evidence="6" id="KW-1185">Reference proteome</keyword>